<feature type="compositionally biased region" description="Basic and acidic residues" evidence="1">
    <location>
        <begin position="203"/>
        <end position="219"/>
    </location>
</feature>
<dbReference type="Proteomes" id="UP000007303">
    <property type="component" value="Unassembled WGS sequence"/>
</dbReference>
<dbReference type="PANTHER" id="PTHR38004">
    <property type="entry name" value="PROLINE-RICH PROTEIN 33"/>
    <property type="match status" value="1"/>
</dbReference>
<reference evidence="3" key="1">
    <citation type="journal article" date="2004" name="Nature">
        <title>Genome duplication in the teleost fish Tetraodon nigroviridis reveals the early vertebrate proto-karyotype.</title>
        <authorList>
            <person name="Jaillon O."/>
            <person name="Aury J.-M."/>
            <person name="Brunet F."/>
            <person name="Petit J.-L."/>
            <person name="Stange-Thomann N."/>
            <person name="Mauceli E."/>
            <person name="Bouneau L."/>
            <person name="Fischer C."/>
            <person name="Ozouf-Costaz C."/>
            <person name="Bernot A."/>
            <person name="Nicaud S."/>
            <person name="Jaffe D."/>
            <person name="Fisher S."/>
            <person name="Lutfalla G."/>
            <person name="Dossat C."/>
            <person name="Segurens B."/>
            <person name="Dasilva C."/>
            <person name="Salanoubat M."/>
            <person name="Levy M."/>
            <person name="Boudet N."/>
            <person name="Castellano S."/>
            <person name="Anthouard V."/>
            <person name="Jubin C."/>
            <person name="Castelli V."/>
            <person name="Katinka M."/>
            <person name="Vacherie B."/>
            <person name="Biemont C."/>
            <person name="Skalli Z."/>
            <person name="Cattolico L."/>
            <person name="Poulain J."/>
            <person name="De Berardinis V."/>
            <person name="Cruaud C."/>
            <person name="Duprat S."/>
            <person name="Brottier P."/>
            <person name="Coutanceau J.-P."/>
            <person name="Gouzy J."/>
            <person name="Parra G."/>
            <person name="Lardier G."/>
            <person name="Chapple C."/>
            <person name="McKernan K.J."/>
            <person name="McEwan P."/>
            <person name="Bosak S."/>
            <person name="Kellis M."/>
            <person name="Volff J.-N."/>
            <person name="Guigo R."/>
            <person name="Zody M.C."/>
            <person name="Mesirov J."/>
            <person name="Lindblad-Toh K."/>
            <person name="Birren B."/>
            <person name="Nusbaum C."/>
            <person name="Kahn D."/>
            <person name="Robinson-Rechavi M."/>
            <person name="Laudet V."/>
            <person name="Schachter V."/>
            <person name="Quetier F."/>
            <person name="Saurin W."/>
            <person name="Scarpelli C."/>
            <person name="Wincker P."/>
            <person name="Lander E.S."/>
            <person name="Weissenbach J."/>
            <person name="Roest Crollius H."/>
        </authorList>
    </citation>
    <scope>NUCLEOTIDE SEQUENCE [LARGE SCALE GENOMIC DNA]</scope>
</reference>
<protein>
    <submittedName>
        <fullName evidence="2">Uncharacterized protein</fullName>
    </submittedName>
</protein>
<dbReference type="HOGENOM" id="CLU_747961_0_0_1"/>
<dbReference type="Pfam" id="PF15485">
    <property type="entry name" value="DUF4643"/>
    <property type="match status" value="1"/>
</dbReference>
<feature type="region of interest" description="Disordered" evidence="1">
    <location>
        <begin position="83"/>
        <end position="252"/>
    </location>
</feature>
<feature type="compositionally biased region" description="Basic and acidic residues" evidence="1">
    <location>
        <begin position="117"/>
        <end position="136"/>
    </location>
</feature>
<feature type="compositionally biased region" description="Low complexity" evidence="1">
    <location>
        <begin position="235"/>
        <end position="252"/>
    </location>
</feature>
<feature type="region of interest" description="Disordered" evidence="1">
    <location>
        <begin position="342"/>
        <end position="370"/>
    </location>
</feature>
<proteinExistence type="predicted"/>
<dbReference type="PANTHER" id="PTHR38004:SF1">
    <property type="entry name" value="PROLINE-RICH PROTEIN 33"/>
    <property type="match status" value="1"/>
</dbReference>
<reference evidence="2" key="2">
    <citation type="submission" date="2025-08" db="UniProtKB">
        <authorList>
            <consortium name="Ensembl"/>
        </authorList>
    </citation>
    <scope>IDENTIFICATION</scope>
</reference>
<accession>H3BWG8</accession>
<name>H3BWG8_TETNG</name>
<dbReference type="InterPro" id="IPR028004">
    <property type="entry name" value="DUF4643"/>
</dbReference>
<evidence type="ECO:0000313" key="3">
    <source>
        <dbReference type="Proteomes" id="UP000007303"/>
    </source>
</evidence>
<evidence type="ECO:0000256" key="1">
    <source>
        <dbReference type="SAM" id="MobiDB-lite"/>
    </source>
</evidence>
<dbReference type="Ensembl" id="ENSTNIT00000002811.1">
    <property type="protein sequence ID" value="ENSTNIP00000000330.1"/>
    <property type="gene ID" value="ENSTNIG00000000204.1"/>
</dbReference>
<dbReference type="GeneTree" id="ENSGT00940000167812"/>
<keyword evidence="3" id="KW-1185">Reference proteome</keyword>
<sequence>MEEQSIGKTFTFKELLRDKVNLDDETVASKQLVPTIVITEETSETSTKELGAASTQETFLFHEASKPQNEKAVIQVETLPPKVTPDVKASAAKSNKQDPLKVLQRSEPNVESRPVSRSHEQKTDPVLEKTRGEDPKAILVSASPVNSAAAQWSGSDGKNGSMVRKPPAEEKSINEAPPKITGTQRSKGLKAKVSGWSRLKKHMVVEQEEPKFPESKGHAEATQLGQRGQAKTGESTSSNANATQTQTSSTAKATKMWDAVLFQMFATEENIMHQIELNQSENQPGEQQEKKEEIKEIPSFVYKLPVLLFSPKFDAKKLKEAASRPVTKISTVFEMGLIGRKGRDEEPKDFNRTARGFATAPGPGMHMEPC</sequence>
<reference evidence="2" key="3">
    <citation type="submission" date="2025-09" db="UniProtKB">
        <authorList>
            <consortium name="Ensembl"/>
        </authorList>
    </citation>
    <scope>IDENTIFICATION</scope>
</reference>
<organism evidence="2 3">
    <name type="scientific">Tetraodon nigroviridis</name>
    <name type="common">Spotted green pufferfish</name>
    <name type="synonym">Chelonodon nigroviridis</name>
    <dbReference type="NCBI Taxonomy" id="99883"/>
    <lineage>
        <taxon>Eukaryota</taxon>
        <taxon>Metazoa</taxon>
        <taxon>Chordata</taxon>
        <taxon>Craniata</taxon>
        <taxon>Vertebrata</taxon>
        <taxon>Euteleostomi</taxon>
        <taxon>Actinopterygii</taxon>
        <taxon>Neopterygii</taxon>
        <taxon>Teleostei</taxon>
        <taxon>Neoteleostei</taxon>
        <taxon>Acanthomorphata</taxon>
        <taxon>Eupercaria</taxon>
        <taxon>Tetraodontiformes</taxon>
        <taxon>Tetradontoidea</taxon>
        <taxon>Tetraodontidae</taxon>
        <taxon>Tetraodon</taxon>
    </lineage>
</organism>
<feature type="compositionally biased region" description="Polar residues" evidence="1">
    <location>
        <begin position="143"/>
        <end position="158"/>
    </location>
</feature>
<feature type="compositionally biased region" description="Basic and acidic residues" evidence="1">
    <location>
        <begin position="342"/>
        <end position="352"/>
    </location>
</feature>
<dbReference type="InParanoid" id="H3BWG8"/>
<dbReference type="AlphaFoldDB" id="H3BWG8"/>
<evidence type="ECO:0000313" key="2">
    <source>
        <dbReference type="Ensembl" id="ENSTNIP00000000330.1"/>
    </source>
</evidence>